<dbReference type="Pfam" id="PF00248">
    <property type="entry name" value="Aldo_ket_red"/>
    <property type="match status" value="1"/>
</dbReference>
<dbReference type="AlphaFoldDB" id="A0A315ZHI7"/>
<dbReference type="CDD" id="cd19098">
    <property type="entry name" value="AKR_unchar"/>
    <property type="match status" value="1"/>
</dbReference>
<dbReference type="SUPFAM" id="SSF51430">
    <property type="entry name" value="NAD(P)-linked oxidoreductase"/>
    <property type="match status" value="1"/>
</dbReference>
<gene>
    <name evidence="2" type="ORF">BC781_1011479</name>
</gene>
<dbReference type="EMBL" id="QGDO01000001">
    <property type="protein sequence ID" value="PWJ45075.1"/>
    <property type="molecule type" value="Genomic_DNA"/>
</dbReference>
<proteinExistence type="predicted"/>
<dbReference type="InterPro" id="IPR053135">
    <property type="entry name" value="AKR2_Oxidoreductase"/>
</dbReference>
<dbReference type="Proteomes" id="UP000245535">
    <property type="component" value="Unassembled WGS sequence"/>
</dbReference>
<dbReference type="InterPro" id="IPR023210">
    <property type="entry name" value="NADP_OxRdtase_dom"/>
</dbReference>
<evidence type="ECO:0000313" key="3">
    <source>
        <dbReference type="Proteomes" id="UP000245535"/>
    </source>
</evidence>
<keyword evidence="3" id="KW-1185">Reference proteome</keyword>
<evidence type="ECO:0000313" key="2">
    <source>
        <dbReference type="EMBL" id="PWJ45075.1"/>
    </source>
</evidence>
<dbReference type="Gene3D" id="3.20.20.100">
    <property type="entry name" value="NADP-dependent oxidoreductase domain"/>
    <property type="match status" value="1"/>
</dbReference>
<dbReference type="OrthoDB" id="9773828at2"/>
<dbReference type="InterPro" id="IPR036812">
    <property type="entry name" value="NAD(P)_OxRdtase_dom_sf"/>
</dbReference>
<feature type="domain" description="NADP-dependent oxidoreductase" evidence="1">
    <location>
        <begin position="16"/>
        <end position="313"/>
    </location>
</feature>
<evidence type="ECO:0000259" key="1">
    <source>
        <dbReference type="Pfam" id="PF00248"/>
    </source>
</evidence>
<reference evidence="2 3" key="1">
    <citation type="submission" date="2018-03" db="EMBL/GenBank/DDBJ databases">
        <title>Genomic Encyclopedia of Archaeal and Bacterial Type Strains, Phase II (KMG-II): from individual species to whole genera.</title>
        <authorList>
            <person name="Goeker M."/>
        </authorList>
    </citation>
    <scope>NUCLEOTIDE SEQUENCE [LARGE SCALE GENOMIC DNA]</scope>
    <source>
        <strain evidence="2 3">DSM 28229</strain>
    </source>
</reference>
<sequence>MKLRELGNTGLQVSPIGLGTAALGRPGYINLGHGADLAEQNSVQAMEQRMHQMLAIAYQKGIRYFDAARSYGKAEEFLHSWFQKNPSSKDLVIGSKWGYTYTADWSISAEKHEVKEHSLVNLQKQWAESQSLLKNYLDIYQIHSATIDSGVLDNQEVLDQLWKYKEEGVKIGLSLSGIKQNETLDKALEIQYNSELLFDTVQVTWNILESVLSPYLEKAAQQGMGVIVKEGVANGRLTSRNVEADFVEKKQVLAEIAANHNVEIDAVALAVILHQKWCGVALSGASTEEQLQSNLNAVDLKFSTKELSTLLSLAESSEDYWAKRSALAWN</sequence>
<name>A0A315ZHI7_SEDFL</name>
<dbReference type="RefSeq" id="WP_109616530.1">
    <property type="nucleotide sequence ID" value="NZ_QGDO01000001.1"/>
</dbReference>
<dbReference type="PANTHER" id="PTHR43312:SF1">
    <property type="entry name" value="NADP-DEPENDENT OXIDOREDUCTASE DOMAIN-CONTAINING PROTEIN"/>
    <property type="match status" value="1"/>
</dbReference>
<accession>A0A315ZHI7</accession>
<comment type="caution">
    <text evidence="2">The sequence shown here is derived from an EMBL/GenBank/DDBJ whole genome shotgun (WGS) entry which is preliminary data.</text>
</comment>
<dbReference type="PANTHER" id="PTHR43312">
    <property type="entry name" value="D-THREO-ALDOSE 1-DEHYDROGENASE"/>
    <property type="match status" value="1"/>
</dbReference>
<protein>
    <submittedName>
        <fullName evidence="2">Aryl-alcohol dehydrogenase-like predicted oxidoreductase</fullName>
    </submittedName>
</protein>
<organism evidence="2 3">
    <name type="scientific">Sediminitomix flava</name>
    <dbReference type="NCBI Taxonomy" id="379075"/>
    <lineage>
        <taxon>Bacteria</taxon>
        <taxon>Pseudomonadati</taxon>
        <taxon>Bacteroidota</taxon>
        <taxon>Cytophagia</taxon>
        <taxon>Cytophagales</taxon>
        <taxon>Flammeovirgaceae</taxon>
        <taxon>Sediminitomix</taxon>
    </lineage>
</organism>